<name>A0ABV9ZH09_9PSEU</name>
<dbReference type="PROSITE" id="PS50830">
    <property type="entry name" value="TNASE_3"/>
    <property type="match status" value="1"/>
</dbReference>
<dbReference type="RefSeq" id="WP_378022478.1">
    <property type="nucleotide sequence ID" value="NZ_JBHSKG010000010.1"/>
</dbReference>
<comment type="caution">
    <text evidence="2">The sequence shown here is derived from an EMBL/GenBank/DDBJ whole genome shotgun (WGS) entry which is preliminary data.</text>
</comment>
<organism evidence="2 3">
    <name type="scientific">Actinomycetospora rhizophila</name>
    <dbReference type="NCBI Taxonomy" id="1416876"/>
    <lineage>
        <taxon>Bacteria</taxon>
        <taxon>Bacillati</taxon>
        <taxon>Actinomycetota</taxon>
        <taxon>Actinomycetes</taxon>
        <taxon>Pseudonocardiales</taxon>
        <taxon>Pseudonocardiaceae</taxon>
        <taxon>Actinomycetospora</taxon>
    </lineage>
</organism>
<sequence length="156" mass="16455">MNAVVVVGVVLAVAVLALGVVLAALLGDTGPSTRAHPSAHPAVPVAYVIDGDTFAVAGGDRVRVLGIDSAERDTVPGRAATRDARRLLEGRRVVLTAEPGVDRDAYGRLLRYVTLPDGRDLGEVMVGERHTRVYAGRHDAAPAYVARLQVLDRSKS</sequence>
<dbReference type="InterPro" id="IPR035437">
    <property type="entry name" value="SNase_OB-fold_sf"/>
</dbReference>
<protein>
    <submittedName>
        <fullName evidence="2">Thermonuclease family protein</fullName>
    </submittedName>
</protein>
<dbReference type="InterPro" id="IPR016071">
    <property type="entry name" value="Staphylococal_nuclease_OB-fold"/>
</dbReference>
<feature type="domain" description="TNase-like" evidence="1">
    <location>
        <begin position="39"/>
        <end position="156"/>
    </location>
</feature>
<evidence type="ECO:0000259" key="1">
    <source>
        <dbReference type="PROSITE" id="PS50830"/>
    </source>
</evidence>
<dbReference type="Proteomes" id="UP001596175">
    <property type="component" value="Unassembled WGS sequence"/>
</dbReference>
<proteinExistence type="predicted"/>
<dbReference type="SUPFAM" id="SSF50199">
    <property type="entry name" value="Staphylococcal nuclease"/>
    <property type="match status" value="1"/>
</dbReference>
<keyword evidence="3" id="KW-1185">Reference proteome</keyword>
<dbReference type="Pfam" id="PF00565">
    <property type="entry name" value="SNase"/>
    <property type="match status" value="1"/>
</dbReference>
<accession>A0ABV9ZH09</accession>
<reference evidence="3" key="1">
    <citation type="journal article" date="2019" name="Int. J. Syst. Evol. Microbiol.">
        <title>The Global Catalogue of Microorganisms (GCM) 10K type strain sequencing project: providing services to taxonomists for standard genome sequencing and annotation.</title>
        <authorList>
            <consortium name="The Broad Institute Genomics Platform"/>
            <consortium name="The Broad Institute Genome Sequencing Center for Infectious Disease"/>
            <person name="Wu L."/>
            <person name="Ma J."/>
        </authorList>
    </citation>
    <scope>NUCLEOTIDE SEQUENCE [LARGE SCALE GENOMIC DNA]</scope>
    <source>
        <strain evidence="3">XZYJ18</strain>
    </source>
</reference>
<dbReference type="EMBL" id="JBHSKG010000010">
    <property type="protein sequence ID" value="MFC5140307.1"/>
    <property type="molecule type" value="Genomic_DNA"/>
</dbReference>
<evidence type="ECO:0000313" key="2">
    <source>
        <dbReference type="EMBL" id="MFC5140307.1"/>
    </source>
</evidence>
<dbReference type="Gene3D" id="2.40.50.90">
    <property type="match status" value="1"/>
</dbReference>
<gene>
    <name evidence="2" type="ORF">ACFPK1_18855</name>
</gene>
<evidence type="ECO:0000313" key="3">
    <source>
        <dbReference type="Proteomes" id="UP001596175"/>
    </source>
</evidence>